<sequence>MKKFAIIDFQGEQGPETSIVPSTWIEMETGHCYWPDQSDLKRAVIDCLVPRESWSLYPFKGIKYETDEYPKAAEKLKLLLQGFSDIGSHSEDGHPGNRRKRLVHKKRYLSSSDSDDDKAAFSSQPSKKSRVNENARLHCLPTLELTEHLGMEPWATARLQSMQPRPEAEPLRSRDMYNLYYLVSFNAH</sequence>
<name>A0A2T7NZ47_POMCA</name>
<organism evidence="2 3">
    <name type="scientific">Pomacea canaliculata</name>
    <name type="common">Golden apple snail</name>
    <dbReference type="NCBI Taxonomy" id="400727"/>
    <lineage>
        <taxon>Eukaryota</taxon>
        <taxon>Metazoa</taxon>
        <taxon>Spiralia</taxon>
        <taxon>Lophotrochozoa</taxon>
        <taxon>Mollusca</taxon>
        <taxon>Gastropoda</taxon>
        <taxon>Caenogastropoda</taxon>
        <taxon>Architaenioglossa</taxon>
        <taxon>Ampullarioidea</taxon>
        <taxon>Ampullariidae</taxon>
        <taxon>Pomacea</taxon>
    </lineage>
</organism>
<evidence type="ECO:0000313" key="2">
    <source>
        <dbReference type="EMBL" id="PVD26448.1"/>
    </source>
</evidence>
<keyword evidence="3" id="KW-1185">Reference proteome</keyword>
<accession>A0A2T7NZ47</accession>
<evidence type="ECO:0000256" key="1">
    <source>
        <dbReference type="SAM" id="MobiDB-lite"/>
    </source>
</evidence>
<dbReference type="EMBL" id="PZQS01000008">
    <property type="protein sequence ID" value="PVD26448.1"/>
    <property type="molecule type" value="Genomic_DNA"/>
</dbReference>
<evidence type="ECO:0000313" key="3">
    <source>
        <dbReference type="Proteomes" id="UP000245119"/>
    </source>
</evidence>
<feature type="region of interest" description="Disordered" evidence="1">
    <location>
        <begin position="108"/>
        <end position="132"/>
    </location>
</feature>
<gene>
    <name evidence="2" type="ORF">C0Q70_14125</name>
</gene>
<dbReference type="AlphaFoldDB" id="A0A2T7NZ47"/>
<comment type="caution">
    <text evidence="2">The sequence shown here is derived from an EMBL/GenBank/DDBJ whole genome shotgun (WGS) entry which is preliminary data.</text>
</comment>
<proteinExistence type="predicted"/>
<protein>
    <submittedName>
        <fullName evidence="2">Uncharacterized protein</fullName>
    </submittedName>
</protein>
<dbReference type="OrthoDB" id="6159834at2759"/>
<reference evidence="2 3" key="1">
    <citation type="submission" date="2018-04" db="EMBL/GenBank/DDBJ databases">
        <title>The genome of golden apple snail Pomacea canaliculata provides insight into stress tolerance and invasive adaptation.</title>
        <authorList>
            <person name="Liu C."/>
            <person name="Liu B."/>
            <person name="Ren Y."/>
            <person name="Zhang Y."/>
            <person name="Wang H."/>
            <person name="Li S."/>
            <person name="Jiang F."/>
            <person name="Yin L."/>
            <person name="Zhang G."/>
            <person name="Qian W."/>
            <person name="Fan W."/>
        </authorList>
    </citation>
    <scope>NUCLEOTIDE SEQUENCE [LARGE SCALE GENOMIC DNA]</scope>
    <source>
        <strain evidence="2">SZHN2017</strain>
        <tissue evidence="2">Muscle</tissue>
    </source>
</reference>
<dbReference type="Proteomes" id="UP000245119">
    <property type="component" value="Linkage Group LG8"/>
</dbReference>